<feature type="domain" description="FAD-binding" evidence="4">
    <location>
        <begin position="280"/>
        <end position="341"/>
    </location>
</feature>
<reference evidence="5" key="1">
    <citation type="submission" date="2022-10" db="EMBL/GenBank/DDBJ databases">
        <title>Tapping the CABI collections for fungal endophytes: first genome assemblies for Collariella, Neodidymelliopsis, Ascochyta clinopodiicola, Didymella pomorum, Didymosphaeria variabile, Neocosmospora piperis and Neocucurbitaria cava.</title>
        <authorList>
            <person name="Hill R."/>
        </authorList>
    </citation>
    <scope>NUCLEOTIDE SEQUENCE</scope>
    <source>
        <strain evidence="5">IMI 355091</strain>
    </source>
</reference>
<keyword evidence="2" id="KW-0274">FAD</keyword>
<evidence type="ECO:0000259" key="4">
    <source>
        <dbReference type="Pfam" id="PF01494"/>
    </source>
</evidence>
<dbReference type="InterPro" id="IPR036188">
    <property type="entry name" value="FAD/NAD-bd_sf"/>
</dbReference>
<dbReference type="GO" id="GO:0071949">
    <property type="term" value="F:FAD binding"/>
    <property type="evidence" value="ECO:0007669"/>
    <property type="project" value="InterPro"/>
</dbReference>
<evidence type="ECO:0000256" key="2">
    <source>
        <dbReference type="ARBA" id="ARBA00022827"/>
    </source>
</evidence>
<dbReference type="PRINTS" id="PR00420">
    <property type="entry name" value="RNGMNOXGNASE"/>
</dbReference>
<sequence>MTAGSPEKRVKVAIIGGGPGGLGAAIELSRLQFVDWELYEKKPAISETGGGISLQPHTLKLLELNDTVRYIPEEDYFRHEDGLVEQRRNGRCGTKIHELQSALLKNVDKTHVHVGKRLMAVEQLHNKRVRLVFEGNAIDEVDVLVAADGIRSLIRQTQFPNSTLSYSGQCVYRTIVSRAKAACIEGIPNAPVFWKSVSGLYVYTCPLGNDDFEVTARIRRHKTQEDQVSWGKRCSLRDLLPEFDDFCQPVREILGLAADEETQEYVLLSGPPLSSMTDCGNIAFVGDAAHAFCGNFGAGTGFALEDVFTLGKCLAWAYHLKEAPAEGLRLYDQIRSPHYNRLNALLNRFAKVKNDLSAENLPIDEEIKTRILRIAQASETWMYYYDIETVVRAEIEEAENNAKNGTRADSVTDTYP</sequence>
<name>A0A9W8ZHE1_9PLEO</name>
<dbReference type="GO" id="GO:0016491">
    <property type="term" value="F:oxidoreductase activity"/>
    <property type="evidence" value="ECO:0007669"/>
    <property type="project" value="UniProtKB-KW"/>
</dbReference>
<dbReference type="InterPro" id="IPR051104">
    <property type="entry name" value="FAD_monoxygenase"/>
</dbReference>
<dbReference type="OrthoDB" id="417877at2759"/>
<keyword evidence="1" id="KW-0285">Flavoprotein</keyword>
<dbReference type="EMBL" id="JAPEVA010000033">
    <property type="protein sequence ID" value="KAJ4405659.1"/>
    <property type="molecule type" value="Genomic_DNA"/>
</dbReference>
<dbReference type="Proteomes" id="UP001140510">
    <property type="component" value="Unassembled WGS sequence"/>
</dbReference>
<keyword evidence="3" id="KW-0560">Oxidoreductase</keyword>
<evidence type="ECO:0000313" key="5">
    <source>
        <dbReference type="EMBL" id="KAJ4405659.1"/>
    </source>
</evidence>
<organism evidence="5 6">
    <name type="scientific">Didymella pomorum</name>
    <dbReference type="NCBI Taxonomy" id="749634"/>
    <lineage>
        <taxon>Eukaryota</taxon>
        <taxon>Fungi</taxon>
        <taxon>Dikarya</taxon>
        <taxon>Ascomycota</taxon>
        <taxon>Pezizomycotina</taxon>
        <taxon>Dothideomycetes</taxon>
        <taxon>Pleosporomycetidae</taxon>
        <taxon>Pleosporales</taxon>
        <taxon>Pleosporineae</taxon>
        <taxon>Didymellaceae</taxon>
        <taxon>Didymella</taxon>
    </lineage>
</organism>
<comment type="caution">
    <text evidence="5">The sequence shown here is derived from an EMBL/GenBank/DDBJ whole genome shotgun (WGS) entry which is preliminary data.</text>
</comment>
<proteinExistence type="predicted"/>
<dbReference type="InterPro" id="IPR002938">
    <property type="entry name" value="FAD-bd"/>
</dbReference>
<gene>
    <name evidence="5" type="ORF">N0V91_005179</name>
</gene>
<evidence type="ECO:0000256" key="3">
    <source>
        <dbReference type="ARBA" id="ARBA00023002"/>
    </source>
</evidence>
<dbReference type="PANTHER" id="PTHR46720">
    <property type="entry name" value="HYDROXYLASE, PUTATIVE (AFU_ORTHOLOGUE AFUA_3G01460)-RELATED"/>
    <property type="match status" value="1"/>
</dbReference>
<accession>A0A9W8ZHE1</accession>
<dbReference type="Gene3D" id="3.50.50.60">
    <property type="entry name" value="FAD/NAD(P)-binding domain"/>
    <property type="match status" value="1"/>
</dbReference>
<keyword evidence="6" id="KW-1185">Reference proteome</keyword>
<dbReference type="GO" id="GO:0044550">
    <property type="term" value="P:secondary metabolite biosynthetic process"/>
    <property type="evidence" value="ECO:0007669"/>
    <property type="project" value="TreeGrafter"/>
</dbReference>
<dbReference type="PANTHER" id="PTHR46720:SF3">
    <property type="entry name" value="FAD-BINDING DOMAIN-CONTAINING PROTEIN-RELATED"/>
    <property type="match status" value="1"/>
</dbReference>
<evidence type="ECO:0000313" key="6">
    <source>
        <dbReference type="Proteomes" id="UP001140510"/>
    </source>
</evidence>
<evidence type="ECO:0000256" key="1">
    <source>
        <dbReference type="ARBA" id="ARBA00022630"/>
    </source>
</evidence>
<dbReference type="Pfam" id="PF01494">
    <property type="entry name" value="FAD_binding_3"/>
    <property type="match status" value="1"/>
</dbReference>
<dbReference type="SUPFAM" id="SSF51905">
    <property type="entry name" value="FAD/NAD(P)-binding domain"/>
    <property type="match status" value="1"/>
</dbReference>
<protein>
    <recommendedName>
        <fullName evidence="4">FAD-binding domain-containing protein</fullName>
    </recommendedName>
</protein>
<dbReference type="AlphaFoldDB" id="A0A9W8ZHE1"/>